<keyword evidence="3" id="KW-0804">Transcription</keyword>
<name>A0A1G6VJI1_9MICO</name>
<dbReference type="Proteomes" id="UP000199039">
    <property type="component" value="Unassembled WGS sequence"/>
</dbReference>
<protein>
    <submittedName>
        <fullName evidence="5">Transcriptional regulator, LacI family</fullName>
    </submittedName>
</protein>
<evidence type="ECO:0000256" key="2">
    <source>
        <dbReference type="ARBA" id="ARBA00023125"/>
    </source>
</evidence>
<evidence type="ECO:0000313" key="5">
    <source>
        <dbReference type="EMBL" id="SDD53681.1"/>
    </source>
</evidence>
<dbReference type="AlphaFoldDB" id="A0A1G6VJI1"/>
<evidence type="ECO:0000256" key="1">
    <source>
        <dbReference type="ARBA" id="ARBA00023015"/>
    </source>
</evidence>
<evidence type="ECO:0000259" key="4">
    <source>
        <dbReference type="Pfam" id="PF13377"/>
    </source>
</evidence>
<keyword evidence="6" id="KW-1185">Reference proteome</keyword>
<dbReference type="PANTHER" id="PTHR30146">
    <property type="entry name" value="LACI-RELATED TRANSCRIPTIONAL REPRESSOR"/>
    <property type="match status" value="1"/>
</dbReference>
<dbReference type="InterPro" id="IPR028082">
    <property type="entry name" value="Peripla_BP_I"/>
</dbReference>
<dbReference type="CDD" id="cd06267">
    <property type="entry name" value="PBP1_LacI_sugar_binding-like"/>
    <property type="match status" value="1"/>
</dbReference>
<dbReference type="GO" id="GO:0003700">
    <property type="term" value="F:DNA-binding transcription factor activity"/>
    <property type="evidence" value="ECO:0007669"/>
    <property type="project" value="TreeGrafter"/>
</dbReference>
<dbReference type="EMBL" id="FMYH01000008">
    <property type="protein sequence ID" value="SDD53681.1"/>
    <property type="molecule type" value="Genomic_DNA"/>
</dbReference>
<dbReference type="Pfam" id="PF13377">
    <property type="entry name" value="Peripla_BP_3"/>
    <property type="match status" value="1"/>
</dbReference>
<evidence type="ECO:0000256" key="3">
    <source>
        <dbReference type="ARBA" id="ARBA00023163"/>
    </source>
</evidence>
<keyword evidence="1" id="KW-0805">Transcription regulation</keyword>
<dbReference type="Gene3D" id="3.40.50.2300">
    <property type="match status" value="2"/>
</dbReference>
<dbReference type="GO" id="GO:0000976">
    <property type="term" value="F:transcription cis-regulatory region binding"/>
    <property type="evidence" value="ECO:0007669"/>
    <property type="project" value="TreeGrafter"/>
</dbReference>
<sequence>MSTGAVGMVRTASRRVVGVEPFFMEFIAGAEEVLTEDGLSVLLAVVVDEAAELAMYARWAAAGTVDAVMVTNVLVDDPRPALLAELGVPAVAVGAWDGPPPLPSVRADDAAAMSAVAEYLLGLGHRSIAHVTGPATYLHTRNRVTTLDRVCEARGVVPVTVEGDYSDLAGARITRALLTDAEPPSVIVYDNDVMAVAGLHVAQELGIAVPADLSLVGWDDSALCQLTLPPLTTMTLDVHLLGRLVGAAVLATLAGSPPQDQPVVPARLSIRGSTAEPAAGR</sequence>
<proteinExistence type="predicted"/>
<evidence type="ECO:0000313" key="6">
    <source>
        <dbReference type="Proteomes" id="UP000199039"/>
    </source>
</evidence>
<keyword evidence="2" id="KW-0238">DNA-binding</keyword>
<accession>A0A1G6VJI1</accession>
<dbReference type="RefSeq" id="WP_093185687.1">
    <property type="nucleotide sequence ID" value="NZ_FMYH01000008.1"/>
</dbReference>
<organism evidence="5 6">
    <name type="scientific">Sanguibacter gelidistatuariae</name>
    <dbReference type="NCBI Taxonomy" id="1814289"/>
    <lineage>
        <taxon>Bacteria</taxon>
        <taxon>Bacillati</taxon>
        <taxon>Actinomycetota</taxon>
        <taxon>Actinomycetes</taxon>
        <taxon>Micrococcales</taxon>
        <taxon>Sanguibacteraceae</taxon>
        <taxon>Sanguibacter</taxon>
    </lineage>
</organism>
<dbReference type="PANTHER" id="PTHR30146:SF155">
    <property type="entry name" value="ALANINE RACEMASE"/>
    <property type="match status" value="1"/>
</dbReference>
<dbReference type="InterPro" id="IPR046335">
    <property type="entry name" value="LacI/GalR-like_sensor"/>
</dbReference>
<reference evidence="5 6" key="1">
    <citation type="submission" date="2016-09" db="EMBL/GenBank/DDBJ databases">
        <authorList>
            <person name="Capua I."/>
            <person name="De Benedictis P."/>
            <person name="Joannis T."/>
            <person name="Lombin L.H."/>
            <person name="Cattoli G."/>
        </authorList>
    </citation>
    <scope>NUCLEOTIDE SEQUENCE [LARGE SCALE GENOMIC DNA]</scope>
    <source>
        <strain evidence="5 6">ISLP-3</strain>
    </source>
</reference>
<feature type="domain" description="Transcriptional regulator LacI/GalR-like sensor" evidence="4">
    <location>
        <begin position="117"/>
        <end position="274"/>
    </location>
</feature>
<dbReference type="SUPFAM" id="SSF53822">
    <property type="entry name" value="Periplasmic binding protein-like I"/>
    <property type="match status" value="1"/>
</dbReference>
<gene>
    <name evidence="5" type="ORF">SAMN05216410_3455</name>
</gene>
<dbReference type="OrthoDB" id="1938857at2"/>
<dbReference type="STRING" id="1814289.SAMN05216410_3455"/>